<dbReference type="RefSeq" id="XP_027608336.1">
    <property type="nucleotide sequence ID" value="XM_027752535.1"/>
</dbReference>
<feature type="region of interest" description="Disordered" evidence="1">
    <location>
        <begin position="35"/>
        <end position="54"/>
    </location>
</feature>
<gene>
    <name evidence="2" type="ORF">SCP_0102970</name>
</gene>
<proteinExistence type="predicted"/>
<dbReference type="AlphaFoldDB" id="A0A401G5J4"/>
<name>A0A401G5J4_9APHY</name>
<evidence type="ECO:0000313" key="3">
    <source>
        <dbReference type="Proteomes" id="UP000287166"/>
    </source>
</evidence>
<protein>
    <submittedName>
        <fullName evidence="2">Uncharacterized protein</fullName>
    </submittedName>
</protein>
<evidence type="ECO:0000313" key="2">
    <source>
        <dbReference type="EMBL" id="GBE77423.1"/>
    </source>
</evidence>
<dbReference type="Proteomes" id="UP000287166">
    <property type="component" value="Unassembled WGS sequence"/>
</dbReference>
<reference evidence="2 3" key="1">
    <citation type="journal article" date="2018" name="Sci. Rep.">
        <title>Genome sequence of the cauliflower mushroom Sparassis crispa (Hanabiratake) and its association with beneficial usage.</title>
        <authorList>
            <person name="Kiyama R."/>
            <person name="Furutani Y."/>
            <person name="Kawaguchi K."/>
            <person name="Nakanishi T."/>
        </authorList>
    </citation>
    <scope>NUCLEOTIDE SEQUENCE [LARGE SCALE GENOMIC DNA]</scope>
</reference>
<keyword evidence="3" id="KW-1185">Reference proteome</keyword>
<dbReference type="InParanoid" id="A0A401G5J4"/>
<organism evidence="2 3">
    <name type="scientific">Sparassis crispa</name>
    <dbReference type="NCBI Taxonomy" id="139825"/>
    <lineage>
        <taxon>Eukaryota</taxon>
        <taxon>Fungi</taxon>
        <taxon>Dikarya</taxon>
        <taxon>Basidiomycota</taxon>
        <taxon>Agaricomycotina</taxon>
        <taxon>Agaricomycetes</taxon>
        <taxon>Polyporales</taxon>
        <taxon>Sparassidaceae</taxon>
        <taxon>Sparassis</taxon>
    </lineage>
</organism>
<sequence>MHPDILAELLTTSKKPKPPSARVKLDDDEKAQVLQETRNTSLHSKNSKLHGTNL</sequence>
<comment type="caution">
    <text evidence="2">The sequence shown here is derived from an EMBL/GenBank/DDBJ whole genome shotgun (WGS) entry which is preliminary data.</text>
</comment>
<feature type="region of interest" description="Disordered" evidence="1">
    <location>
        <begin position="10"/>
        <end position="29"/>
    </location>
</feature>
<dbReference type="EMBL" id="BFAD01000001">
    <property type="protein sequence ID" value="GBE77423.1"/>
    <property type="molecule type" value="Genomic_DNA"/>
</dbReference>
<accession>A0A401G5J4</accession>
<evidence type="ECO:0000256" key="1">
    <source>
        <dbReference type="SAM" id="MobiDB-lite"/>
    </source>
</evidence>
<dbReference type="GeneID" id="38774340"/>